<proteinExistence type="inferred from homology"/>
<dbReference type="HOGENOM" id="CLU_034346_3_1_10"/>
<dbReference type="AlphaFoldDB" id="A3U6P8"/>
<feature type="active site" description="Charge relay system" evidence="6">
    <location>
        <position position="272"/>
    </location>
</feature>
<evidence type="ECO:0000313" key="9">
    <source>
        <dbReference type="EMBL" id="EAP87915.1"/>
    </source>
</evidence>
<sequence>MIIPPYLKEGDTVAIVCTARKISKKELDPAIKLLTHWGLKVKLGDTVGKEYHQFGGTDVQRAEDFQEMLDDKEVQAIWCARGGYGTVRMIDEVNFSSIETNPKWIIGYSDPTVLHCHIHNLGVATIHGQMCLEIENKTEATRDTLKNILFGNYDAIKFASDFKLNRTGHAKGQLIGGNLSVLSSILGSKSTIKTEGKILFLEDLDEYLYHIDRMVHNIKRNGFFKNLAGLVIGGLTDMHDNTSPFGQSAEEIIANAVKEFNFPVCFNFPAGHSKDNRALIFGAETELIVTKDNVVLKTEA</sequence>
<keyword evidence="2 9" id="KW-0121">Carboxypeptidase</keyword>
<dbReference type="RefSeq" id="WP_013186591.1">
    <property type="nucleotide sequence ID" value="NC_014230.1"/>
</dbReference>
<dbReference type="InterPro" id="IPR040921">
    <property type="entry name" value="Peptidase_S66C"/>
</dbReference>
<keyword evidence="5" id="KW-0720">Serine protease</keyword>
<organism evidence="9 10">
    <name type="scientific">Croceibacter atlanticus (strain ATCC BAA-628 / JCM 21780 / CIP 108009 / IAM 15332 / KCTC 12090 / HTCC2559)</name>
    <dbReference type="NCBI Taxonomy" id="216432"/>
    <lineage>
        <taxon>Bacteria</taxon>
        <taxon>Pseudomonadati</taxon>
        <taxon>Bacteroidota</taxon>
        <taxon>Flavobacteriia</taxon>
        <taxon>Flavobacteriales</taxon>
        <taxon>Flavobacteriaceae</taxon>
        <taxon>Croceibacter</taxon>
    </lineage>
</organism>
<keyword evidence="3" id="KW-0645">Protease</keyword>
<comment type="similarity">
    <text evidence="1">Belongs to the peptidase S66 family.</text>
</comment>
<dbReference type="PANTHER" id="PTHR30237">
    <property type="entry name" value="MURAMOYLTETRAPEPTIDE CARBOXYPEPTIDASE"/>
    <property type="match status" value="1"/>
</dbReference>
<accession>A3U6P8</accession>
<evidence type="ECO:0000256" key="4">
    <source>
        <dbReference type="ARBA" id="ARBA00022801"/>
    </source>
</evidence>
<dbReference type="SUPFAM" id="SSF52317">
    <property type="entry name" value="Class I glutamine amidotransferase-like"/>
    <property type="match status" value="1"/>
</dbReference>
<protein>
    <submittedName>
        <fullName evidence="9">Putative carboxypeptidase</fullName>
    </submittedName>
</protein>
<keyword evidence="4" id="KW-0378">Hydrolase</keyword>
<dbReference type="EMBL" id="CP002046">
    <property type="protein sequence ID" value="EAP87915.1"/>
    <property type="molecule type" value="Genomic_DNA"/>
</dbReference>
<feature type="active site" description="Charge relay system" evidence="6">
    <location>
        <position position="202"/>
    </location>
</feature>
<dbReference type="OrthoDB" id="9807329at2"/>
<evidence type="ECO:0000259" key="8">
    <source>
        <dbReference type="Pfam" id="PF17676"/>
    </source>
</evidence>
<evidence type="ECO:0000256" key="6">
    <source>
        <dbReference type="PIRSR" id="PIRSR028757-1"/>
    </source>
</evidence>
<dbReference type="InterPro" id="IPR040449">
    <property type="entry name" value="Peptidase_S66_N"/>
</dbReference>
<feature type="domain" description="LD-carboxypeptidase C-terminal" evidence="8">
    <location>
        <begin position="171"/>
        <end position="287"/>
    </location>
</feature>
<dbReference type="Pfam" id="PF17676">
    <property type="entry name" value="Peptidase_S66C"/>
    <property type="match status" value="1"/>
</dbReference>
<dbReference type="Gene3D" id="3.40.50.10740">
    <property type="entry name" value="Class I glutamine amidotransferase-like"/>
    <property type="match status" value="1"/>
</dbReference>
<dbReference type="Pfam" id="PF02016">
    <property type="entry name" value="Peptidase_S66"/>
    <property type="match status" value="1"/>
</dbReference>
<evidence type="ECO:0000256" key="1">
    <source>
        <dbReference type="ARBA" id="ARBA00010233"/>
    </source>
</evidence>
<dbReference type="GO" id="GO:0008236">
    <property type="term" value="F:serine-type peptidase activity"/>
    <property type="evidence" value="ECO:0007669"/>
    <property type="project" value="UniProtKB-KW"/>
</dbReference>
<dbReference type="GO" id="GO:0004180">
    <property type="term" value="F:carboxypeptidase activity"/>
    <property type="evidence" value="ECO:0007669"/>
    <property type="project" value="UniProtKB-KW"/>
</dbReference>
<dbReference type="CDD" id="cd07025">
    <property type="entry name" value="Peptidase_S66"/>
    <property type="match status" value="1"/>
</dbReference>
<gene>
    <name evidence="9" type="ordered locus">CA2559_04130</name>
</gene>
<dbReference type="SUPFAM" id="SSF141986">
    <property type="entry name" value="LD-carboxypeptidase A C-terminal domain-like"/>
    <property type="match status" value="1"/>
</dbReference>
<dbReference type="InterPro" id="IPR029062">
    <property type="entry name" value="Class_I_gatase-like"/>
</dbReference>
<dbReference type="InterPro" id="IPR003507">
    <property type="entry name" value="S66_fam"/>
</dbReference>
<dbReference type="KEGG" id="cat:CA2559_04130"/>
<evidence type="ECO:0000256" key="5">
    <source>
        <dbReference type="ARBA" id="ARBA00022825"/>
    </source>
</evidence>
<dbReference type="PIRSF" id="PIRSF028757">
    <property type="entry name" value="LD-carboxypeptidase"/>
    <property type="match status" value="1"/>
</dbReference>
<dbReference type="Proteomes" id="UP000002297">
    <property type="component" value="Chromosome"/>
</dbReference>
<dbReference type="GeneID" id="89452618"/>
<feature type="active site" description="Nucleophile" evidence="6">
    <location>
        <position position="109"/>
    </location>
</feature>
<dbReference type="STRING" id="216432.CA2559_04130"/>
<dbReference type="InterPro" id="IPR027461">
    <property type="entry name" value="Carboxypeptidase_A_C_sf"/>
</dbReference>
<dbReference type="Gene3D" id="3.50.30.60">
    <property type="entry name" value="LD-carboxypeptidase A C-terminal domain-like"/>
    <property type="match status" value="1"/>
</dbReference>
<name>A3U6P8_CROAH</name>
<evidence type="ECO:0000256" key="3">
    <source>
        <dbReference type="ARBA" id="ARBA00022670"/>
    </source>
</evidence>
<evidence type="ECO:0000313" key="10">
    <source>
        <dbReference type="Proteomes" id="UP000002297"/>
    </source>
</evidence>
<dbReference type="GO" id="GO:0006508">
    <property type="term" value="P:proteolysis"/>
    <property type="evidence" value="ECO:0007669"/>
    <property type="project" value="UniProtKB-KW"/>
</dbReference>
<dbReference type="InterPro" id="IPR027478">
    <property type="entry name" value="LdcA_N"/>
</dbReference>
<reference evidence="9 10" key="1">
    <citation type="journal article" date="2010" name="J. Bacteriol.">
        <title>The complete genome sequence of Croceibacter atlanticus HTCC2559T.</title>
        <authorList>
            <person name="Oh H.M."/>
            <person name="Kang I."/>
            <person name="Ferriera S."/>
            <person name="Giovannoni S.J."/>
            <person name="Cho J.C."/>
        </authorList>
    </citation>
    <scope>NUCLEOTIDE SEQUENCE [LARGE SCALE GENOMIC DNA]</scope>
    <source>
        <strain evidence="10">ATCC BAA-628 / HTCC2559 / KCTC 12090</strain>
    </source>
</reference>
<evidence type="ECO:0000259" key="7">
    <source>
        <dbReference type="Pfam" id="PF02016"/>
    </source>
</evidence>
<keyword evidence="10" id="KW-1185">Reference proteome</keyword>
<dbReference type="eggNOG" id="COG1619">
    <property type="taxonomic scope" value="Bacteria"/>
</dbReference>
<dbReference type="PANTHER" id="PTHR30237:SF2">
    <property type="entry name" value="MUREIN TETRAPEPTIDE CARBOXYPEPTIDASE"/>
    <property type="match status" value="1"/>
</dbReference>
<evidence type="ECO:0000256" key="2">
    <source>
        <dbReference type="ARBA" id="ARBA00022645"/>
    </source>
</evidence>
<feature type="domain" description="LD-carboxypeptidase N-terminal" evidence="7">
    <location>
        <begin position="13"/>
        <end position="128"/>
    </location>
</feature>